<feature type="compositionally biased region" description="Polar residues" evidence="1">
    <location>
        <begin position="1"/>
        <end position="48"/>
    </location>
</feature>
<sequence length="142" mass="15156">MFGQANIQEGTEGSAASQSNNVGGANLAQECSSSSDSGATNHMTSSSAMLDYKQHLPPDRPRRVYLPNGYTTRKVSRGKHTQCFTAEANKETQTQSDSSQVLLCHQRLDIDSDPSTLAPTMVEPVVPAFSPSPSGVPASEQR</sequence>
<accession>A0A9J5XZ59</accession>
<feature type="compositionally biased region" description="Basic and acidic residues" evidence="1">
    <location>
        <begin position="52"/>
        <end position="62"/>
    </location>
</feature>
<dbReference type="EMBL" id="JACXVP010000008">
    <property type="protein sequence ID" value="KAG5593481.1"/>
    <property type="molecule type" value="Genomic_DNA"/>
</dbReference>
<dbReference type="AlphaFoldDB" id="A0A9J5XZ59"/>
<evidence type="ECO:0000313" key="2">
    <source>
        <dbReference type="EMBL" id="KAG5593481.1"/>
    </source>
</evidence>
<feature type="region of interest" description="Disordered" evidence="1">
    <location>
        <begin position="1"/>
        <end position="77"/>
    </location>
</feature>
<gene>
    <name evidence="2" type="ORF">H5410_043995</name>
</gene>
<evidence type="ECO:0000256" key="1">
    <source>
        <dbReference type="SAM" id="MobiDB-lite"/>
    </source>
</evidence>
<comment type="caution">
    <text evidence="2">The sequence shown here is derived from an EMBL/GenBank/DDBJ whole genome shotgun (WGS) entry which is preliminary data.</text>
</comment>
<evidence type="ECO:0000313" key="3">
    <source>
        <dbReference type="Proteomes" id="UP000824120"/>
    </source>
</evidence>
<protein>
    <submittedName>
        <fullName evidence="2">Uncharacterized protein</fullName>
    </submittedName>
</protein>
<name>A0A9J5XZ59_SOLCO</name>
<organism evidence="2 3">
    <name type="scientific">Solanum commersonii</name>
    <name type="common">Commerson's wild potato</name>
    <name type="synonym">Commerson's nightshade</name>
    <dbReference type="NCBI Taxonomy" id="4109"/>
    <lineage>
        <taxon>Eukaryota</taxon>
        <taxon>Viridiplantae</taxon>
        <taxon>Streptophyta</taxon>
        <taxon>Embryophyta</taxon>
        <taxon>Tracheophyta</taxon>
        <taxon>Spermatophyta</taxon>
        <taxon>Magnoliopsida</taxon>
        <taxon>eudicotyledons</taxon>
        <taxon>Gunneridae</taxon>
        <taxon>Pentapetalae</taxon>
        <taxon>asterids</taxon>
        <taxon>lamiids</taxon>
        <taxon>Solanales</taxon>
        <taxon>Solanaceae</taxon>
        <taxon>Solanoideae</taxon>
        <taxon>Solaneae</taxon>
        <taxon>Solanum</taxon>
    </lineage>
</organism>
<proteinExistence type="predicted"/>
<keyword evidence="3" id="KW-1185">Reference proteome</keyword>
<reference evidence="2 3" key="1">
    <citation type="submission" date="2020-09" db="EMBL/GenBank/DDBJ databases">
        <title>De no assembly of potato wild relative species, Solanum commersonii.</title>
        <authorList>
            <person name="Cho K."/>
        </authorList>
    </citation>
    <scope>NUCLEOTIDE SEQUENCE [LARGE SCALE GENOMIC DNA]</scope>
    <source>
        <strain evidence="2">LZ3.2</strain>
        <tissue evidence="2">Leaf</tissue>
    </source>
</reference>
<dbReference type="Proteomes" id="UP000824120">
    <property type="component" value="Chromosome 8"/>
</dbReference>